<name>A0A839SWN1_AZOMA</name>
<dbReference type="AlphaFoldDB" id="A0A839SWN1"/>
<evidence type="ECO:0000256" key="3">
    <source>
        <dbReference type="ARBA" id="ARBA00022795"/>
    </source>
</evidence>
<comment type="caution">
    <text evidence="6">The sequence shown here is derived from an EMBL/GenBank/DDBJ whole genome shotgun (WGS) entry which is preliminary data.</text>
</comment>
<gene>
    <name evidence="6" type="ORF">FHR87_000157</name>
</gene>
<evidence type="ECO:0000256" key="5">
    <source>
        <dbReference type="ARBA" id="ARBA00093797"/>
    </source>
</evidence>
<keyword evidence="7" id="KW-1185">Reference proteome</keyword>
<dbReference type="InterPro" id="IPR008622">
    <property type="entry name" value="FliT"/>
</dbReference>
<dbReference type="EMBL" id="JACHXI010000001">
    <property type="protein sequence ID" value="MBB3101797.1"/>
    <property type="molecule type" value="Genomic_DNA"/>
</dbReference>
<evidence type="ECO:0000256" key="2">
    <source>
        <dbReference type="ARBA" id="ARBA00022490"/>
    </source>
</evidence>
<dbReference type="RefSeq" id="WP_183164791.1">
    <property type="nucleotide sequence ID" value="NZ_JACHXI010000001.1"/>
</dbReference>
<keyword evidence="4" id="KW-0143">Chaperone</keyword>
<evidence type="ECO:0000256" key="4">
    <source>
        <dbReference type="ARBA" id="ARBA00023186"/>
    </source>
</evidence>
<dbReference type="Proteomes" id="UP000549250">
    <property type="component" value="Unassembled WGS sequence"/>
</dbReference>
<keyword evidence="2" id="KW-0963">Cytoplasm</keyword>
<organism evidence="6 7">
    <name type="scientific">Azomonas macrocytogenes</name>
    <name type="common">Azotobacter macrocytogenes</name>
    <dbReference type="NCBI Taxonomy" id="69962"/>
    <lineage>
        <taxon>Bacteria</taxon>
        <taxon>Pseudomonadati</taxon>
        <taxon>Pseudomonadota</taxon>
        <taxon>Gammaproteobacteria</taxon>
        <taxon>Pseudomonadales</taxon>
        <taxon>Pseudomonadaceae</taxon>
        <taxon>Azomonas</taxon>
    </lineage>
</organism>
<keyword evidence="3" id="KW-1005">Bacterial flagellum biogenesis</keyword>
<protein>
    <recommendedName>
        <fullName evidence="5">Flagellar protein FliT</fullName>
    </recommendedName>
</protein>
<evidence type="ECO:0000313" key="7">
    <source>
        <dbReference type="Proteomes" id="UP000549250"/>
    </source>
</evidence>
<reference evidence="6 7" key="1">
    <citation type="submission" date="2020-08" db="EMBL/GenBank/DDBJ databases">
        <title>Genomic Encyclopedia of Type Strains, Phase III (KMG-III): the genomes of soil and plant-associated and newly described type strains.</title>
        <authorList>
            <person name="Whitman W."/>
        </authorList>
    </citation>
    <scope>NUCLEOTIDE SEQUENCE [LARGE SCALE GENOMIC DNA]</scope>
    <source>
        <strain evidence="6 7">CECT 4462</strain>
    </source>
</reference>
<evidence type="ECO:0000256" key="1">
    <source>
        <dbReference type="ARBA" id="ARBA00004514"/>
    </source>
</evidence>
<comment type="subcellular location">
    <subcellularLocation>
        <location evidence="1">Cytoplasm</location>
        <location evidence="1">Cytosol</location>
    </subcellularLocation>
</comment>
<accession>A0A839SWN1</accession>
<dbReference type="Pfam" id="PF05400">
    <property type="entry name" value="FliT"/>
    <property type="match status" value="1"/>
</dbReference>
<evidence type="ECO:0000313" key="6">
    <source>
        <dbReference type="EMBL" id="MBB3101797.1"/>
    </source>
</evidence>
<dbReference type="GO" id="GO:0044781">
    <property type="term" value="P:bacterial-type flagellum organization"/>
    <property type="evidence" value="ECO:0007669"/>
    <property type="project" value="UniProtKB-KW"/>
</dbReference>
<proteinExistence type="predicted"/>
<sequence length="98" mass="11192">MNASVEQLAATSGALRNALQRQDWTAIGELDRHCRLVVEGLLREPQRNEVSLRAALQELLDLYRELVGICQHEQQKIAGELIQIKQSHERAKVYRLFG</sequence>